<evidence type="ECO:0008006" key="4">
    <source>
        <dbReference type="Google" id="ProtNLM"/>
    </source>
</evidence>
<dbReference type="EMBL" id="JBHSSD010000012">
    <property type="protein sequence ID" value="MFC6163772.1"/>
    <property type="molecule type" value="Genomic_DNA"/>
</dbReference>
<keyword evidence="1" id="KW-1133">Transmembrane helix</keyword>
<name>A0ABW1R4G5_9LACO</name>
<feature type="transmembrane region" description="Helical" evidence="1">
    <location>
        <begin position="64"/>
        <end position="85"/>
    </location>
</feature>
<feature type="transmembrane region" description="Helical" evidence="1">
    <location>
        <begin position="12"/>
        <end position="30"/>
    </location>
</feature>
<protein>
    <recommendedName>
        <fullName evidence="4">Integral membrane protein</fullName>
    </recommendedName>
</protein>
<comment type="caution">
    <text evidence="2">The sequence shown here is derived from an EMBL/GenBank/DDBJ whole genome shotgun (WGS) entry which is preliminary data.</text>
</comment>
<dbReference type="RefSeq" id="WP_137640008.1">
    <property type="nucleotide sequence ID" value="NZ_BJDK01000012.1"/>
</dbReference>
<sequence>MQKFVQGTRQVSGWVTLICAVLGPWVMFFIQPGVGMVIGIFSVIACELYFDLRWTTSRWGQLKALVMAAGLAVIEIIYFLLVAGIGHY</sequence>
<evidence type="ECO:0000313" key="2">
    <source>
        <dbReference type="EMBL" id="MFC6163772.1"/>
    </source>
</evidence>
<accession>A0ABW1R4G5</accession>
<organism evidence="2 3">
    <name type="scientific">Lactiplantibacillus dongliensis</name>
    <dbReference type="NCBI Taxonomy" id="2559919"/>
    <lineage>
        <taxon>Bacteria</taxon>
        <taxon>Bacillati</taxon>
        <taxon>Bacillota</taxon>
        <taxon>Bacilli</taxon>
        <taxon>Lactobacillales</taxon>
        <taxon>Lactobacillaceae</taxon>
        <taxon>Lactiplantibacillus</taxon>
    </lineage>
</organism>
<gene>
    <name evidence="2" type="ORF">ACFP3T_03680</name>
</gene>
<keyword evidence="1" id="KW-0812">Transmembrane</keyword>
<dbReference type="Proteomes" id="UP001596253">
    <property type="component" value="Unassembled WGS sequence"/>
</dbReference>
<evidence type="ECO:0000313" key="3">
    <source>
        <dbReference type="Proteomes" id="UP001596253"/>
    </source>
</evidence>
<keyword evidence="1" id="KW-0472">Membrane</keyword>
<evidence type="ECO:0000256" key="1">
    <source>
        <dbReference type="SAM" id="Phobius"/>
    </source>
</evidence>
<keyword evidence="3" id="KW-1185">Reference proteome</keyword>
<proteinExistence type="predicted"/>
<reference evidence="3" key="1">
    <citation type="journal article" date="2019" name="Int. J. Syst. Evol. Microbiol.">
        <title>The Global Catalogue of Microorganisms (GCM) 10K type strain sequencing project: providing services to taxonomists for standard genome sequencing and annotation.</title>
        <authorList>
            <consortium name="The Broad Institute Genomics Platform"/>
            <consortium name="The Broad Institute Genome Sequencing Center for Infectious Disease"/>
            <person name="Wu L."/>
            <person name="Ma J."/>
        </authorList>
    </citation>
    <scope>NUCLEOTIDE SEQUENCE [LARGE SCALE GENOMIC DNA]</scope>
    <source>
        <strain evidence="3">CCM 8932</strain>
    </source>
</reference>